<accession>A0A486PEM0</accession>
<organism evidence="6">
    <name type="scientific">Klebsiella pneumoniae</name>
    <dbReference type="NCBI Taxonomy" id="573"/>
    <lineage>
        <taxon>Bacteria</taxon>
        <taxon>Pseudomonadati</taxon>
        <taxon>Pseudomonadota</taxon>
        <taxon>Gammaproteobacteria</taxon>
        <taxon>Enterobacterales</taxon>
        <taxon>Enterobacteriaceae</taxon>
        <taxon>Klebsiella/Raoultella group</taxon>
        <taxon>Klebsiella</taxon>
        <taxon>Klebsiella pneumoniae complex</taxon>
    </lineage>
</organism>
<dbReference type="InterPro" id="IPR010998">
    <property type="entry name" value="Integrase_recombinase_N"/>
</dbReference>
<evidence type="ECO:0000256" key="2">
    <source>
        <dbReference type="ARBA" id="ARBA00022908"/>
    </source>
</evidence>
<evidence type="ECO:0000256" key="4">
    <source>
        <dbReference type="PROSITE-ProRule" id="PRU01248"/>
    </source>
</evidence>
<dbReference type="InterPro" id="IPR044068">
    <property type="entry name" value="CB"/>
</dbReference>
<feature type="domain" description="Core-binding (CB)" evidence="5">
    <location>
        <begin position="105"/>
        <end position="188"/>
    </location>
</feature>
<dbReference type="GO" id="GO:0015074">
    <property type="term" value="P:DNA integration"/>
    <property type="evidence" value="ECO:0007669"/>
    <property type="project" value="UniProtKB-KW"/>
</dbReference>
<dbReference type="InterPro" id="IPR050808">
    <property type="entry name" value="Phage_Integrase"/>
</dbReference>
<keyword evidence="2" id="KW-0229">DNA integration</keyword>
<evidence type="ECO:0000259" key="5">
    <source>
        <dbReference type="PROSITE" id="PS51900"/>
    </source>
</evidence>
<dbReference type="Gene3D" id="3.30.160.390">
    <property type="entry name" value="Integrase, DNA-binding domain"/>
    <property type="match status" value="1"/>
</dbReference>
<comment type="similarity">
    <text evidence="1">Belongs to the 'phage' integrase family.</text>
</comment>
<evidence type="ECO:0000256" key="1">
    <source>
        <dbReference type="ARBA" id="ARBA00008857"/>
    </source>
</evidence>
<gene>
    <name evidence="6" type="primary">intA_1</name>
    <name evidence="6" type="ORF">SAMEA4873653_00075</name>
</gene>
<evidence type="ECO:0000256" key="3">
    <source>
        <dbReference type="ARBA" id="ARBA00023125"/>
    </source>
</evidence>
<dbReference type="InterPro" id="IPR038488">
    <property type="entry name" value="Integrase_DNA-bd_sf"/>
</dbReference>
<dbReference type="InterPro" id="IPR011010">
    <property type="entry name" value="DNA_brk_join_enz"/>
</dbReference>
<dbReference type="RefSeq" id="WP_023301573.1">
    <property type="nucleotide sequence ID" value="NZ_WUJW01000054.1"/>
</dbReference>
<dbReference type="PANTHER" id="PTHR30629:SF6">
    <property type="entry name" value="PROPHAGE INTEGRASE INTA-RELATED"/>
    <property type="match status" value="1"/>
</dbReference>
<dbReference type="Pfam" id="PF22022">
    <property type="entry name" value="Phage_int_M"/>
    <property type="match status" value="1"/>
</dbReference>
<dbReference type="PROSITE" id="PS51900">
    <property type="entry name" value="CB"/>
    <property type="match status" value="1"/>
</dbReference>
<dbReference type="PANTHER" id="PTHR30629">
    <property type="entry name" value="PROPHAGE INTEGRASE"/>
    <property type="match status" value="1"/>
</dbReference>
<dbReference type="GO" id="GO:0003677">
    <property type="term" value="F:DNA binding"/>
    <property type="evidence" value="ECO:0007669"/>
    <property type="project" value="UniProtKB-UniRule"/>
</dbReference>
<dbReference type="InterPro" id="IPR025166">
    <property type="entry name" value="Integrase_DNA_bind_dom"/>
</dbReference>
<reference evidence="6" key="1">
    <citation type="submission" date="2019-03" db="EMBL/GenBank/DDBJ databases">
        <authorList>
            <consortium name="Pathogen Informatics"/>
        </authorList>
    </citation>
    <scope>NUCLEOTIDE SEQUENCE</scope>
    <source>
        <strain evidence="6">5012STDY7626451</strain>
    </source>
</reference>
<evidence type="ECO:0000313" key="6">
    <source>
        <dbReference type="EMBL" id="VGL72074.1"/>
    </source>
</evidence>
<sequence length="275" mass="31875">MPKVLKSLTNTEIAAAKPQKTEYMLRDGDGLALLIKPSGRKIWYFEYTPPALKKRTKISIGPYPVVTLAMARDFRLQYRRLLVQGIDPQAHLEQVAEEQRLQNECTLEKVAEQWLKEKKRTSDLSEDHAKDVWRSLEMHVFPSLGNTPVTEIRPKMLKEHLTPLEEQGILETLRRVISRLNEIFRFAISEELIEFNPADNLVARFKKPKKQNMPALHPSELGRLMLALQNASIRKETRCLIEWELLTWVRPGEAVSARWCDIDMKKRNGAYPIPL</sequence>
<name>A0A486PEM0_KLEPN</name>
<keyword evidence="3 4" id="KW-0238">DNA-binding</keyword>
<dbReference type="EMBL" id="CAAHCX010000001">
    <property type="protein sequence ID" value="VGL72074.1"/>
    <property type="molecule type" value="Genomic_DNA"/>
</dbReference>
<dbReference type="Gene3D" id="1.10.150.130">
    <property type="match status" value="1"/>
</dbReference>
<proteinExistence type="inferred from homology"/>
<dbReference type="Pfam" id="PF13356">
    <property type="entry name" value="Arm-DNA-bind_3"/>
    <property type="match status" value="1"/>
</dbReference>
<dbReference type="AlphaFoldDB" id="A0A486PEM0"/>
<dbReference type="SUPFAM" id="SSF56349">
    <property type="entry name" value="DNA breaking-rejoining enzymes"/>
    <property type="match status" value="1"/>
</dbReference>
<dbReference type="InterPro" id="IPR053876">
    <property type="entry name" value="Phage_int_M"/>
</dbReference>
<protein>
    <submittedName>
        <fullName evidence="6">Putative integrase</fullName>
    </submittedName>
</protein>